<evidence type="ECO:0000256" key="5">
    <source>
        <dbReference type="ARBA" id="ARBA00017171"/>
    </source>
</evidence>
<evidence type="ECO:0000256" key="13">
    <source>
        <dbReference type="ARBA" id="ARBA00023264"/>
    </source>
</evidence>
<dbReference type="PANTHER" id="PTHR14269:SF61">
    <property type="entry name" value="CDP-DIACYLGLYCEROL--SERINE O-PHOSPHATIDYLTRANSFERASE"/>
    <property type="match status" value="1"/>
</dbReference>
<dbReference type="InterPro" id="IPR004533">
    <property type="entry name" value="CDP-diaglyc--ser_O-PTrfase"/>
</dbReference>
<dbReference type="Gene3D" id="1.20.120.1760">
    <property type="match status" value="1"/>
</dbReference>
<organism evidence="18 19">
    <name type="scientific">Novosphingobium anseongense</name>
    <dbReference type="NCBI Taxonomy" id="3133436"/>
    <lineage>
        <taxon>Bacteria</taxon>
        <taxon>Pseudomonadati</taxon>
        <taxon>Pseudomonadota</taxon>
        <taxon>Alphaproteobacteria</taxon>
        <taxon>Sphingomonadales</taxon>
        <taxon>Sphingomonadaceae</taxon>
        <taxon>Novosphingobium</taxon>
    </lineage>
</organism>
<evidence type="ECO:0000313" key="18">
    <source>
        <dbReference type="EMBL" id="MEJ5975583.1"/>
    </source>
</evidence>
<evidence type="ECO:0000256" key="4">
    <source>
        <dbReference type="ARBA" id="ARBA00013174"/>
    </source>
</evidence>
<dbReference type="EMBL" id="JBBHJZ010000001">
    <property type="protein sequence ID" value="MEJ5975583.1"/>
    <property type="molecule type" value="Genomic_DNA"/>
</dbReference>
<dbReference type="RefSeq" id="WP_339585523.1">
    <property type="nucleotide sequence ID" value="NZ_JBBHJZ010000001.1"/>
</dbReference>
<feature type="transmembrane region" description="Helical" evidence="16">
    <location>
        <begin position="142"/>
        <end position="166"/>
    </location>
</feature>
<protein>
    <recommendedName>
        <fullName evidence="5">CDP-diacylglycerol--serine O-phosphatidyltransferase</fullName>
        <ecNumber evidence="4">2.7.8.8</ecNumber>
    </recommendedName>
    <alternativeName>
        <fullName evidence="14">Phosphatidylserine synthase</fullName>
    </alternativeName>
</protein>
<keyword evidence="7 15" id="KW-0808">Transferase</keyword>
<keyword evidence="19" id="KW-1185">Reference proteome</keyword>
<comment type="catalytic activity">
    <reaction evidence="1">
        <text>a CDP-1,2-diacyl-sn-glycerol + L-serine = a 1,2-diacyl-sn-glycero-3-phospho-L-serine + CMP + H(+)</text>
        <dbReference type="Rhea" id="RHEA:16913"/>
        <dbReference type="ChEBI" id="CHEBI:15378"/>
        <dbReference type="ChEBI" id="CHEBI:33384"/>
        <dbReference type="ChEBI" id="CHEBI:57262"/>
        <dbReference type="ChEBI" id="CHEBI:58332"/>
        <dbReference type="ChEBI" id="CHEBI:60377"/>
        <dbReference type="EC" id="2.7.8.8"/>
    </reaction>
</comment>
<sequence length="268" mass="28908">MTETDPRRPSRRLRGGLTLRAMVPNAITAAALCVGLTGIRFAIARDFEQAVQLVILAGVLDGIDGRAARLLNAQSRFGAELDSLADSISFGVAPALIIYLWTLQSLPSVGWFAALAFAICCVLRLARFNARIDSENQPHKSAGFLTGVPAPVGAGLAFLPMYLWMASGHHEIFAAPILVAIWLALIAFLMISSVPTLSWGKLRPRRNIRLEMIAFAGLLVAALVTEPWLTLVVICAAYLLLIPVGLVSYSRIRRPREARAAKDSGAPL</sequence>
<feature type="transmembrane region" description="Helical" evidence="16">
    <location>
        <begin position="208"/>
        <end position="225"/>
    </location>
</feature>
<evidence type="ECO:0000256" key="8">
    <source>
        <dbReference type="ARBA" id="ARBA00022692"/>
    </source>
</evidence>
<dbReference type="GO" id="GO:0003882">
    <property type="term" value="F:CDP-diacylglycerol-serine O-phosphatidyltransferase activity"/>
    <property type="evidence" value="ECO:0007669"/>
    <property type="project" value="UniProtKB-EC"/>
</dbReference>
<evidence type="ECO:0000256" key="3">
    <source>
        <dbReference type="ARBA" id="ARBA00010441"/>
    </source>
</evidence>
<keyword evidence="11 16" id="KW-0472">Membrane</keyword>
<keyword evidence="12" id="KW-0594">Phospholipid biosynthesis</keyword>
<evidence type="ECO:0000256" key="1">
    <source>
        <dbReference type="ARBA" id="ARBA00000287"/>
    </source>
</evidence>
<keyword evidence="13" id="KW-1208">Phospholipid metabolism</keyword>
<dbReference type="InterPro" id="IPR050324">
    <property type="entry name" value="CDP-alcohol_PTase-I"/>
</dbReference>
<proteinExistence type="inferred from homology"/>
<accession>A0ABU8RR66</accession>
<evidence type="ECO:0000256" key="7">
    <source>
        <dbReference type="ARBA" id="ARBA00022679"/>
    </source>
</evidence>
<dbReference type="InterPro" id="IPR000462">
    <property type="entry name" value="CDP-OH_P_trans"/>
</dbReference>
<evidence type="ECO:0000256" key="11">
    <source>
        <dbReference type="ARBA" id="ARBA00023136"/>
    </source>
</evidence>
<dbReference type="PANTHER" id="PTHR14269">
    <property type="entry name" value="CDP-DIACYLGLYCEROL--GLYCEROL-3-PHOSPHATE 3-PHOSPHATIDYLTRANSFERASE-RELATED"/>
    <property type="match status" value="1"/>
</dbReference>
<dbReference type="NCBIfam" id="TIGR00473">
    <property type="entry name" value="pssA"/>
    <property type="match status" value="1"/>
</dbReference>
<dbReference type="InterPro" id="IPR012616">
    <property type="entry name" value="CDP-OH_P_trans_C"/>
</dbReference>
<comment type="caution">
    <text evidence="18">The sequence shown here is derived from an EMBL/GenBank/DDBJ whole genome shotgun (WGS) entry which is preliminary data.</text>
</comment>
<dbReference type="InterPro" id="IPR048254">
    <property type="entry name" value="CDP_ALCOHOL_P_TRANSF_CS"/>
</dbReference>
<feature type="transmembrane region" description="Helical" evidence="16">
    <location>
        <begin position="109"/>
        <end position="130"/>
    </location>
</feature>
<evidence type="ECO:0000256" key="10">
    <source>
        <dbReference type="ARBA" id="ARBA00023098"/>
    </source>
</evidence>
<evidence type="ECO:0000256" key="2">
    <source>
        <dbReference type="ARBA" id="ARBA00004127"/>
    </source>
</evidence>
<comment type="subcellular location">
    <subcellularLocation>
        <location evidence="2">Endomembrane system</location>
        <topology evidence="2">Multi-pass membrane protein</topology>
    </subcellularLocation>
</comment>
<evidence type="ECO:0000256" key="15">
    <source>
        <dbReference type="RuleBase" id="RU003750"/>
    </source>
</evidence>
<dbReference type="EC" id="2.7.8.8" evidence="4"/>
<keyword evidence="9 16" id="KW-1133">Transmembrane helix</keyword>
<evidence type="ECO:0000313" key="19">
    <source>
        <dbReference type="Proteomes" id="UP001361239"/>
    </source>
</evidence>
<gene>
    <name evidence="18" type="primary">pssA</name>
    <name evidence="18" type="ORF">WG901_02980</name>
</gene>
<evidence type="ECO:0000256" key="14">
    <source>
        <dbReference type="ARBA" id="ARBA00032361"/>
    </source>
</evidence>
<feature type="transmembrane region" description="Helical" evidence="16">
    <location>
        <begin position="231"/>
        <end position="249"/>
    </location>
</feature>
<evidence type="ECO:0000256" key="12">
    <source>
        <dbReference type="ARBA" id="ARBA00023209"/>
    </source>
</evidence>
<keyword evidence="8 16" id="KW-0812">Transmembrane</keyword>
<evidence type="ECO:0000259" key="17">
    <source>
        <dbReference type="Pfam" id="PF08009"/>
    </source>
</evidence>
<comment type="similarity">
    <text evidence="3 15">Belongs to the CDP-alcohol phosphatidyltransferase class-I family.</text>
</comment>
<reference evidence="18 19" key="1">
    <citation type="submission" date="2024-03" db="EMBL/GenBank/DDBJ databases">
        <authorList>
            <person name="Jo J.-H."/>
        </authorList>
    </citation>
    <scope>NUCLEOTIDE SEQUENCE [LARGE SCALE GENOMIC DNA]</scope>
    <source>
        <strain evidence="18 19">PS1R-30</strain>
    </source>
</reference>
<keyword evidence="10" id="KW-0443">Lipid metabolism</keyword>
<feature type="transmembrane region" description="Helical" evidence="16">
    <location>
        <begin position="172"/>
        <end position="196"/>
    </location>
</feature>
<dbReference type="Proteomes" id="UP001361239">
    <property type="component" value="Unassembled WGS sequence"/>
</dbReference>
<dbReference type="Pfam" id="PF01066">
    <property type="entry name" value="CDP-OH_P_transf"/>
    <property type="match status" value="1"/>
</dbReference>
<evidence type="ECO:0000256" key="9">
    <source>
        <dbReference type="ARBA" id="ARBA00022989"/>
    </source>
</evidence>
<evidence type="ECO:0000256" key="6">
    <source>
        <dbReference type="ARBA" id="ARBA00022516"/>
    </source>
</evidence>
<feature type="domain" description="CDP-alcohol phosphatidyltransferase C-terminal" evidence="17">
    <location>
        <begin position="209"/>
        <end position="243"/>
    </location>
</feature>
<dbReference type="Pfam" id="PF08009">
    <property type="entry name" value="CDP-OH_P_tran_2"/>
    <property type="match status" value="1"/>
</dbReference>
<name>A0ABU8RR66_9SPHN</name>
<evidence type="ECO:0000256" key="16">
    <source>
        <dbReference type="SAM" id="Phobius"/>
    </source>
</evidence>
<feature type="transmembrane region" description="Helical" evidence="16">
    <location>
        <begin position="21"/>
        <end position="43"/>
    </location>
</feature>
<dbReference type="PROSITE" id="PS00379">
    <property type="entry name" value="CDP_ALCOHOL_P_TRANSF"/>
    <property type="match status" value="1"/>
</dbReference>
<dbReference type="InterPro" id="IPR043130">
    <property type="entry name" value="CDP-OH_PTrfase_TM_dom"/>
</dbReference>
<keyword evidence="6" id="KW-0444">Lipid biosynthesis</keyword>